<dbReference type="EMBL" id="JACMSE010000022">
    <property type="protein sequence ID" value="MBC2890756.1"/>
    <property type="molecule type" value="Genomic_DNA"/>
</dbReference>
<dbReference type="SMART" id="SM00047">
    <property type="entry name" value="LYZ2"/>
    <property type="match status" value="1"/>
</dbReference>
<feature type="domain" description="Ricin B lectin" evidence="3">
    <location>
        <begin position="549"/>
        <end position="689"/>
    </location>
</feature>
<organism evidence="4 5">
    <name type="scientific">Gordonibacter massiliensis</name>
    <name type="common">ex Traore et al. 2017</name>
    <dbReference type="NCBI Taxonomy" id="1841863"/>
    <lineage>
        <taxon>Bacteria</taxon>
        <taxon>Bacillati</taxon>
        <taxon>Actinomycetota</taxon>
        <taxon>Coriobacteriia</taxon>
        <taxon>Eggerthellales</taxon>
        <taxon>Eggerthellaceae</taxon>
        <taxon>Gordonibacter</taxon>
    </lineage>
</organism>
<reference evidence="4 5" key="1">
    <citation type="submission" date="2020-08" db="EMBL/GenBank/DDBJ databases">
        <authorList>
            <person name="Liu C."/>
            <person name="Sun Q."/>
        </authorList>
    </citation>
    <scope>NUCLEOTIDE SEQUENCE [LARGE SCALE GENOMIC DNA]</scope>
    <source>
        <strain evidence="4 5">N22</strain>
    </source>
</reference>
<protein>
    <submittedName>
        <fullName evidence="4">RICIN domain-containing protein</fullName>
    </submittedName>
</protein>
<dbReference type="SMART" id="SM00458">
    <property type="entry name" value="RICIN"/>
    <property type="match status" value="4"/>
</dbReference>
<feature type="domain" description="Ricin B lectin" evidence="3">
    <location>
        <begin position="117"/>
        <end position="254"/>
    </location>
</feature>
<evidence type="ECO:0000259" key="3">
    <source>
        <dbReference type="SMART" id="SM00458"/>
    </source>
</evidence>
<dbReference type="SUPFAM" id="SSF50370">
    <property type="entry name" value="Ricin B-like lectins"/>
    <property type="match status" value="4"/>
</dbReference>
<sequence length="950" mass="103991">MTQKRKTLISMISVMLIVSLGIPIQALSKEAYADTNEEAEAIEGGSQALGETGPFSEPEASNNPSEDVTGGEVNEDSREVGGSEFSDTENDNADVLTIGEDENDSPVLPQSEQVIEDGVYTITSSLDQSKALDVVGASETNGAQIDVWTNSFFAHQKFRVEYVDGYYQIKSLKSAKLLDVAGGSDAEGTSVGQWESNGGDNQKWIIVPNSDGSFSIVSKCNGLYLDLEGGSISDGVRAIVWSSNGGLNQSFFFSNAQTLTDGVYAVASSLDANIVLDVSWASYENGARVNGWSNAKRQWQKFQFTYHDGYYSIKSVNSGKNLDVEGGSWGNGTHVVQWDETDAANQLWSLSASEGGAYALVSKCNGLALDLEGGVAADGTNAIVWERNGGSNQSFLLLEAAVIENGYYSIETILNPFKCLDVFDRSCEAGSPIGVWTGTKSSNQKFSIVYCGEGQYTISAIHSMKPIGVQTANQESPIVQYENDTSSATRWRIEPAGNGSYRFESVYSGMCIDIPWANASDGVQVDTWGNNGGANQKFFLSECQVLESGCYYIQSAMNQSLVLDVPNDSQENSTQIGLWDVGNGQKPWQKFIIDYGNSEYFTIQSLSSRKYLDVEGGGVSTSGCRVIQYDYNGGDNQQWTAIPEGNDSYVFKSKSSGLVLDVAWADASNGALIDVWEYNGQLNQKFSLSRASASFSYVPLGMTLDQMTQWQFSGNPYIQNYDWWSIRAQLDPSSYAAGSNEYYQFADLRVYTGLNAQQIDAYIKTNGSGGQLEGMGYAFVQAAQRYGLNEAYFVCHTVLESGWGKSNLASGYYYDGVSDIWDNEGSRLIEGGKYPAGYYYNFFGIGAYDYDPITCGRAAAIRNGWSSRENAVYGAAQWIASYYINNSSFIQPTLYDMKWDTNRSSSTQAYGWHQYATDPGWATKIARLMADCYSRNGVIPEITYRIPQYL</sequence>
<dbReference type="PROSITE" id="PS50231">
    <property type="entry name" value="RICIN_B_LECTIN"/>
    <property type="match status" value="3"/>
</dbReference>
<dbReference type="InterPro" id="IPR000772">
    <property type="entry name" value="Ricin_B_lectin"/>
</dbReference>
<feature type="domain" description="Ricin B lectin" evidence="3">
    <location>
        <begin position="408"/>
        <end position="541"/>
    </location>
</feature>
<feature type="region of interest" description="Disordered" evidence="1">
    <location>
        <begin position="47"/>
        <end position="91"/>
    </location>
</feature>
<dbReference type="InterPro" id="IPR035992">
    <property type="entry name" value="Ricin_B-like_lectins"/>
</dbReference>
<dbReference type="Gene3D" id="2.80.10.50">
    <property type="match status" value="7"/>
</dbReference>
<dbReference type="AlphaFoldDB" id="A0A842JI69"/>
<gene>
    <name evidence="4" type="ORF">H7313_15605</name>
</gene>
<dbReference type="RefSeq" id="WP_185906406.1">
    <property type="nucleotide sequence ID" value="NZ_JACMSE010000022.1"/>
</dbReference>
<comment type="caution">
    <text evidence="4">The sequence shown here is derived from an EMBL/GenBank/DDBJ whole genome shotgun (WGS) entry which is preliminary data.</text>
</comment>
<name>A0A842JI69_9ACTN</name>
<evidence type="ECO:0000259" key="2">
    <source>
        <dbReference type="SMART" id="SM00047"/>
    </source>
</evidence>
<evidence type="ECO:0000256" key="1">
    <source>
        <dbReference type="SAM" id="MobiDB-lite"/>
    </source>
</evidence>
<dbReference type="GO" id="GO:0004040">
    <property type="term" value="F:amidase activity"/>
    <property type="evidence" value="ECO:0007669"/>
    <property type="project" value="InterPro"/>
</dbReference>
<dbReference type="Gene3D" id="1.10.530.10">
    <property type="match status" value="1"/>
</dbReference>
<feature type="domain" description="Ricin B lectin" evidence="3">
    <location>
        <begin position="261"/>
        <end position="398"/>
    </location>
</feature>
<dbReference type="InterPro" id="IPR002901">
    <property type="entry name" value="MGlyc_endo_b_GlcNAc-like_dom"/>
</dbReference>
<accession>A0A842JI69</accession>
<dbReference type="Pfam" id="PF01832">
    <property type="entry name" value="Glucosaminidase"/>
    <property type="match status" value="1"/>
</dbReference>
<dbReference type="Proteomes" id="UP000587396">
    <property type="component" value="Unassembled WGS sequence"/>
</dbReference>
<evidence type="ECO:0000313" key="5">
    <source>
        <dbReference type="Proteomes" id="UP000587396"/>
    </source>
</evidence>
<dbReference type="CDD" id="cd00161">
    <property type="entry name" value="beta-trefoil_Ricin-like"/>
    <property type="match status" value="4"/>
</dbReference>
<feature type="domain" description="Mannosyl-glycoprotein endo-beta-N-acetylglucosamidase-like" evidence="2">
    <location>
        <begin position="764"/>
        <end position="934"/>
    </location>
</feature>
<keyword evidence="5" id="KW-1185">Reference proteome</keyword>
<dbReference type="Pfam" id="PF14200">
    <property type="entry name" value="RicinB_lectin_2"/>
    <property type="match status" value="5"/>
</dbReference>
<proteinExistence type="predicted"/>
<evidence type="ECO:0000313" key="4">
    <source>
        <dbReference type="EMBL" id="MBC2890756.1"/>
    </source>
</evidence>